<dbReference type="OrthoDB" id="3940641at2759"/>
<gene>
    <name evidence="3" type="ORF">GTA08_BOTSDO01397</name>
    <name evidence="2" type="ORF">GTA08_BOTSDO14095</name>
</gene>
<feature type="compositionally biased region" description="Basic and acidic residues" evidence="1">
    <location>
        <begin position="242"/>
        <end position="251"/>
    </location>
</feature>
<dbReference type="EMBL" id="WWBZ02000023">
    <property type="protein sequence ID" value="KAF4307392.1"/>
    <property type="molecule type" value="Genomic_DNA"/>
</dbReference>
<accession>A0A8H4N9H6</accession>
<evidence type="ECO:0000313" key="3">
    <source>
        <dbReference type="EMBL" id="KAF4312978.1"/>
    </source>
</evidence>
<dbReference type="EMBL" id="WWBZ02000001">
    <property type="protein sequence ID" value="KAF4312978.1"/>
    <property type="molecule type" value="Genomic_DNA"/>
</dbReference>
<reference evidence="2 4" key="1">
    <citation type="submission" date="2020-04" db="EMBL/GenBank/DDBJ databases">
        <title>Genome Assembly and Annotation of Botryosphaeria dothidea sdau 11-99, a Latent Pathogen of Apple Fruit Ring Rot in China.</title>
        <authorList>
            <person name="Yu C."/>
            <person name="Diao Y."/>
            <person name="Lu Q."/>
            <person name="Zhao J."/>
            <person name="Cui S."/>
            <person name="Peng C."/>
            <person name="He B."/>
            <person name="Liu H."/>
        </authorList>
    </citation>
    <scope>NUCLEOTIDE SEQUENCE [LARGE SCALE GENOMIC DNA]</scope>
    <source>
        <strain evidence="2">Sdau11-99</strain>
        <strain evidence="4">sdau11-99</strain>
    </source>
</reference>
<feature type="region of interest" description="Disordered" evidence="1">
    <location>
        <begin position="155"/>
        <end position="290"/>
    </location>
</feature>
<keyword evidence="4" id="KW-1185">Reference proteome</keyword>
<sequence>MSDKVSSNNLVALRSFWGNASSSPRQGHYAKDDHLHLSEIQAEPLELELSRHVLKNVAKAIKHDNKNDSSWLRAEYIKPSTEYGLPITVKSNTREFVRIQDIWMHAIQTDPSILDEGALVLNARKNGTPVTGINLAKYRISQAAVQSNVVSTAEDSAALPPSRATPVPASSLPPASPPAPAIIEHANLSSGPVSSPPSGGVKVSQNSPTAISPTSTLRSSTTSPVTSSDGMTRRPYCVTRTHQAEDYDRSTSMDSSSISQQRSASNSPARNFGLPMQETPITQGTTPDPHFQLQHGDCQRFSSSTAFSSASTTVTFQAIITTGSNATAIPFGIDHMNEAVDDIMAFVDWKNSDGGRGVPVDFKTFMSIMRFRPTASNALILHKE</sequence>
<feature type="compositionally biased region" description="Low complexity" evidence="1">
    <location>
        <begin position="189"/>
        <end position="204"/>
    </location>
</feature>
<feature type="compositionally biased region" description="Low complexity" evidence="1">
    <location>
        <begin position="164"/>
        <end position="173"/>
    </location>
</feature>
<evidence type="ECO:0000313" key="4">
    <source>
        <dbReference type="Proteomes" id="UP000572817"/>
    </source>
</evidence>
<evidence type="ECO:0000256" key="1">
    <source>
        <dbReference type="SAM" id="MobiDB-lite"/>
    </source>
</evidence>
<feature type="compositionally biased region" description="Low complexity" evidence="1">
    <location>
        <begin position="252"/>
        <end position="267"/>
    </location>
</feature>
<dbReference type="Proteomes" id="UP000572817">
    <property type="component" value="Unassembled WGS sequence"/>
</dbReference>
<protein>
    <submittedName>
        <fullName evidence="2">Uncharacterized protein</fullName>
    </submittedName>
</protein>
<organism evidence="2 4">
    <name type="scientific">Botryosphaeria dothidea</name>
    <dbReference type="NCBI Taxonomy" id="55169"/>
    <lineage>
        <taxon>Eukaryota</taxon>
        <taxon>Fungi</taxon>
        <taxon>Dikarya</taxon>
        <taxon>Ascomycota</taxon>
        <taxon>Pezizomycotina</taxon>
        <taxon>Dothideomycetes</taxon>
        <taxon>Dothideomycetes incertae sedis</taxon>
        <taxon>Botryosphaeriales</taxon>
        <taxon>Botryosphaeriaceae</taxon>
        <taxon>Botryosphaeria</taxon>
    </lineage>
</organism>
<comment type="caution">
    <text evidence="2">The sequence shown here is derived from an EMBL/GenBank/DDBJ whole genome shotgun (WGS) entry which is preliminary data.</text>
</comment>
<evidence type="ECO:0000313" key="2">
    <source>
        <dbReference type="EMBL" id="KAF4307392.1"/>
    </source>
</evidence>
<proteinExistence type="predicted"/>
<name>A0A8H4N9H6_9PEZI</name>
<dbReference type="AlphaFoldDB" id="A0A8H4N9H6"/>
<feature type="compositionally biased region" description="Low complexity" evidence="1">
    <location>
        <begin position="212"/>
        <end position="228"/>
    </location>
</feature>